<evidence type="ECO:0000256" key="3">
    <source>
        <dbReference type="ARBA" id="ARBA00022519"/>
    </source>
</evidence>
<feature type="transmembrane region" description="Helical" evidence="8">
    <location>
        <begin position="354"/>
        <end position="375"/>
    </location>
</feature>
<keyword evidence="6 8" id="KW-0472">Membrane</keyword>
<feature type="transmembrane region" description="Helical" evidence="8">
    <location>
        <begin position="39"/>
        <end position="61"/>
    </location>
</feature>
<evidence type="ECO:0000256" key="5">
    <source>
        <dbReference type="ARBA" id="ARBA00022989"/>
    </source>
</evidence>
<feature type="transmembrane region" description="Helical" evidence="8">
    <location>
        <begin position="499"/>
        <end position="521"/>
    </location>
</feature>
<evidence type="ECO:0000313" key="11">
    <source>
        <dbReference type="Proteomes" id="UP001060336"/>
    </source>
</evidence>
<dbReference type="GO" id="GO:0022857">
    <property type="term" value="F:transmembrane transporter activity"/>
    <property type="evidence" value="ECO:0007669"/>
    <property type="project" value="UniProtKB-UniRule"/>
</dbReference>
<evidence type="ECO:0000313" key="10">
    <source>
        <dbReference type="EMBL" id="UUX51200.1"/>
    </source>
</evidence>
<evidence type="ECO:0000256" key="7">
    <source>
        <dbReference type="RuleBase" id="RU369079"/>
    </source>
</evidence>
<keyword evidence="2" id="KW-1003">Cell membrane</keyword>
<accession>A0A9J7AV46</accession>
<feature type="transmembrane region" description="Helical" evidence="8">
    <location>
        <begin position="12"/>
        <end position="33"/>
    </location>
</feature>
<gene>
    <name evidence="10" type="ORF">NUH88_05790</name>
</gene>
<dbReference type="KEGG" id="naci:NUH88_05790"/>
<evidence type="ECO:0000256" key="8">
    <source>
        <dbReference type="SAM" id="Phobius"/>
    </source>
</evidence>
<feature type="transmembrane region" description="Helical" evidence="8">
    <location>
        <begin position="395"/>
        <end position="413"/>
    </location>
</feature>
<keyword evidence="3 7" id="KW-0997">Cell inner membrane</keyword>
<dbReference type="Pfam" id="PF06808">
    <property type="entry name" value="DctM"/>
    <property type="match status" value="1"/>
</dbReference>
<feature type="transmembrane region" description="Helical" evidence="8">
    <location>
        <begin position="459"/>
        <end position="487"/>
    </location>
</feature>
<feature type="transmembrane region" description="Helical" evidence="8">
    <location>
        <begin position="266"/>
        <end position="284"/>
    </location>
</feature>
<feature type="transmembrane region" description="Helical" evidence="8">
    <location>
        <begin position="193"/>
        <end position="219"/>
    </location>
</feature>
<evidence type="ECO:0000256" key="1">
    <source>
        <dbReference type="ARBA" id="ARBA00004429"/>
    </source>
</evidence>
<name>A0A9J7AV46_9PROT</name>
<dbReference type="PANTHER" id="PTHR33362">
    <property type="entry name" value="SIALIC ACID TRAP TRANSPORTER PERMEASE PROTEIN SIAT-RELATED"/>
    <property type="match status" value="1"/>
</dbReference>
<evidence type="ECO:0000256" key="4">
    <source>
        <dbReference type="ARBA" id="ARBA00022692"/>
    </source>
</evidence>
<keyword evidence="5 8" id="KW-1133">Transmembrane helix</keyword>
<feature type="transmembrane region" description="Helical" evidence="8">
    <location>
        <begin position="296"/>
        <end position="318"/>
    </location>
</feature>
<proteinExistence type="predicted"/>
<feature type="transmembrane region" description="Helical" evidence="8">
    <location>
        <begin position="158"/>
        <end position="187"/>
    </location>
</feature>
<dbReference type="PANTHER" id="PTHR33362:SF7">
    <property type="entry name" value="SLL1103 PROTEIN"/>
    <property type="match status" value="1"/>
</dbReference>
<sequence>MFELLYDHFYEFLGAYMFLALALMLFTGLPVAFALGGVAVSFGLIGIWLEVLDFAVFFQVVQRIWGGDGASGAIQNPILVAIPCFVFMGTMLERSKVAEDLLHILQVLFRRVPGALALAVTVMGTIMAATTGIIGASVVMMTLMALPTMISQKYDRSLATGTLAASATLGILIPPSIMLVLMGSLLAVSVGNLFVGAIFPGLVLSGLYVVYIVVMGIISPEKAPAIAEDAIQMEPTNKTNVIKFAGYSAAAIAFCYIMAESHLADVFNWGLIGFLSVFGISMIIGRKEGDSYLGGILKGFVPPIFLITLVLGSIFAGWATPTEAAGVGAFGSLILAFANGTLTREVLTDVVHRTGLTTAMIFLIFVGATAFSTIFRNVYGEDLIIEFIEWLELGPWPLLFMLMFVVFLLGFFFDWLEITLIILPVFAPVIQTMAPAFAPHLGLEVPTNMAQTEFVQQQVLYWFAIIVAINLQTSFLTPPFGFALFYMKGVAKEMVSMQQIYRGIIPFVILQLIGLAIVVAWPEITLWLPSVLLK</sequence>
<evidence type="ECO:0000256" key="6">
    <source>
        <dbReference type="ARBA" id="ARBA00023136"/>
    </source>
</evidence>
<feature type="transmembrane region" description="Helical" evidence="8">
    <location>
        <begin position="324"/>
        <end position="342"/>
    </location>
</feature>
<feature type="domain" description="TRAP C4-dicarboxylate transport system permease DctM subunit" evidence="9">
    <location>
        <begin position="19"/>
        <end position="524"/>
    </location>
</feature>
<feature type="transmembrane region" description="Helical" evidence="8">
    <location>
        <begin position="73"/>
        <end position="92"/>
    </location>
</feature>
<dbReference type="RefSeq" id="WP_257770547.1">
    <property type="nucleotide sequence ID" value="NZ_CP102480.1"/>
</dbReference>
<organism evidence="10 11">
    <name type="scientific">Nisaea acidiphila</name>
    <dbReference type="NCBI Taxonomy" id="1862145"/>
    <lineage>
        <taxon>Bacteria</taxon>
        <taxon>Pseudomonadati</taxon>
        <taxon>Pseudomonadota</taxon>
        <taxon>Alphaproteobacteria</taxon>
        <taxon>Rhodospirillales</taxon>
        <taxon>Thalassobaculaceae</taxon>
        <taxon>Nisaea</taxon>
    </lineage>
</organism>
<dbReference type="Proteomes" id="UP001060336">
    <property type="component" value="Chromosome"/>
</dbReference>
<comment type="subcellular location">
    <subcellularLocation>
        <location evidence="1 7">Cell inner membrane</location>
        <topology evidence="1 7">Multi-pass membrane protein</topology>
    </subcellularLocation>
</comment>
<dbReference type="AlphaFoldDB" id="A0A9J7AV46"/>
<comment type="function">
    <text evidence="7">Part of the tripartite ATP-independent periplasmic (TRAP) transport system.</text>
</comment>
<dbReference type="EMBL" id="CP102480">
    <property type="protein sequence ID" value="UUX51200.1"/>
    <property type="molecule type" value="Genomic_DNA"/>
</dbReference>
<protein>
    <submittedName>
        <fullName evidence="10">TRAP transporter large permease subunit</fullName>
    </submittedName>
</protein>
<feature type="transmembrane region" description="Helical" evidence="8">
    <location>
        <begin position="115"/>
        <end position="146"/>
    </location>
</feature>
<reference evidence="10" key="1">
    <citation type="submission" date="2022-08" db="EMBL/GenBank/DDBJ databases">
        <title>Nisaea acidiphila sp. nov., isolated from a marine algal debris and emended description of the genus Nisaea Urios et al. 2008.</title>
        <authorList>
            <person name="Kwon K."/>
        </authorList>
    </citation>
    <scope>NUCLEOTIDE SEQUENCE</scope>
    <source>
        <strain evidence="10">MEBiC11861</strain>
    </source>
</reference>
<feature type="transmembrane region" description="Helical" evidence="8">
    <location>
        <begin position="240"/>
        <end position="259"/>
    </location>
</feature>
<evidence type="ECO:0000259" key="9">
    <source>
        <dbReference type="Pfam" id="PF06808"/>
    </source>
</evidence>
<keyword evidence="4 8" id="KW-0812">Transmembrane</keyword>
<keyword evidence="11" id="KW-1185">Reference proteome</keyword>
<evidence type="ECO:0000256" key="2">
    <source>
        <dbReference type="ARBA" id="ARBA00022475"/>
    </source>
</evidence>
<dbReference type="GO" id="GO:0005886">
    <property type="term" value="C:plasma membrane"/>
    <property type="evidence" value="ECO:0007669"/>
    <property type="project" value="UniProtKB-SubCell"/>
</dbReference>
<dbReference type="InterPro" id="IPR010656">
    <property type="entry name" value="DctM"/>
</dbReference>
<feature type="transmembrane region" description="Helical" evidence="8">
    <location>
        <begin position="420"/>
        <end position="439"/>
    </location>
</feature>
<keyword evidence="7" id="KW-0813">Transport</keyword>
<dbReference type="InterPro" id="IPR004681">
    <property type="entry name" value="TRAP_DctM"/>
</dbReference>